<gene>
    <name evidence="2" type="primary">Dere\GG20833</name>
    <name evidence="2" type="synonym">dere_GLEANR_5597</name>
    <name evidence="2" type="synonym">GG20833</name>
    <name evidence="2" type="ORF">Dere_GG20833</name>
</gene>
<reference evidence="2 3" key="1">
    <citation type="journal article" date="2007" name="Nature">
        <title>Evolution of genes and genomes on the Drosophila phylogeny.</title>
        <authorList>
            <consortium name="Drosophila 12 Genomes Consortium"/>
            <person name="Clark A.G."/>
            <person name="Eisen M.B."/>
            <person name="Smith D.R."/>
            <person name="Bergman C.M."/>
            <person name="Oliver B."/>
            <person name="Markow T.A."/>
            <person name="Kaufman T.C."/>
            <person name="Kellis M."/>
            <person name="Gelbart W."/>
            <person name="Iyer V.N."/>
            <person name="Pollard D.A."/>
            <person name="Sackton T.B."/>
            <person name="Larracuente A.M."/>
            <person name="Singh N.D."/>
            <person name="Abad J.P."/>
            <person name="Abt D.N."/>
            <person name="Adryan B."/>
            <person name="Aguade M."/>
            <person name="Akashi H."/>
            <person name="Anderson W.W."/>
            <person name="Aquadro C.F."/>
            <person name="Ardell D.H."/>
            <person name="Arguello R."/>
            <person name="Artieri C.G."/>
            <person name="Barbash D.A."/>
            <person name="Barker D."/>
            <person name="Barsanti P."/>
            <person name="Batterham P."/>
            <person name="Batzoglou S."/>
            <person name="Begun D."/>
            <person name="Bhutkar A."/>
            <person name="Blanco E."/>
            <person name="Bosak S.A."/>
            <person name="Bradley R.K."/>
            <person name="Brand A.D."/>
            <person name="Brent M.R."/>
            <person name="Brooks A.N."/>
            <person name="Brown R.H."/>
            <person name="Butlin R.K."/>
            <person name="Caggese C."/>
            <person name="Calvi B.R."/>
            <person name="Bernardo de Carvalho A."/>
            <person name="Caspi A."/>
            <person name="Castrezana S."/>
            <person name="Celniker S.E."/>
            <person name="Chang J.L."/>
            <person name="Chapple C."/>
            <person name="Chatterji S."/>
            <person name="Chinwalla A."/>
            <person name="Civetta A."/>
            <person name="Clifton S.W."/>
            <person name="Comeron J.M."/>
            <person name="Costello J.C."/>
            <person name="Coyne J.A."/>
            <person name="Daub J."/>
            <person name="David R.G."/>
            <person name="Delcher A.L."/>
            <person name="Delehaunty K."/>
            <person name="Do C.B."/>
            <person name="Ebling H."/>
            <person name="Edwards K."/>
            <person name="Eickbush T."/>
            <person name="Evans J.D."/>
            <person name="Filipski A."/>
            <person name="Findeiss S."/>
            <person name="Freyhult E."/>
            <person name="Fulton L."/>
            <person name="Fulton R."/>
            <person name="Garcia A.C."/>
            <person name="Gardiner A."/>
            <person name="Garfield D.A."/>
            <person name="Garvin B.E."/>
            <person name="Gibson G."/>
            <person name="Gilbert D."/>
            <person name="Gnerre S."/>
            <person name="Godfrey J."/>
            <person name="Good R."/>
            <person name="Gotea V."/>
            <person name="Gravely B."/>
            <person name="Greenberg A.J."/>
            <person name="Griffiths-Jones S."/>
            <person name="Gross S."/>
            <person name="Guigo R."/>
            <person name="Gustafson E.A."/>
            <person name="Haerty W."/>
            <person name="Hahn M.W."/>
            <person name="Halligan D.L."/>
            <person name="Halpern A.L."/>
            <person name="Halter G.M."/>
            <person name="Han M.V."/>
            <person name="Heger A."/>
            <person name="Hillier L."/>
            <person name="Hinrichs A.S."/>
            <person name="Holmes I."/>
            <person name="Hoskins R.A."/>
            <person name="Hubisz M.J."/>
            <person name="Hultmark D."/>
            <person name="Huntley M.A."/>
            <person name="Jaffe D.B."/>
            <person name="Jagadeeshan S."/>
            <person name="Jeck W.R."/>
            <person name="Johnson J."/>
            <person name="Jones C.D."/>
            <person name="Jordan W.C."/>
            <person name="Karpen G.H."/>
            <person name="Kataoka E."/>
            <person name="Keightley P.D."/>
            <person name="Kheradpour P."/>
            <person name="Kirkness E.F."/>
            <person name="Koerich L.B."/>
            <person name="Kristiansen K."/>
            <person name="Kudrna D."/>
            <person name="Kulathinal R.J."/>
            <person name="Kumar S."/>
            <person name="Kwok R."/>
            <person name="Lander E."/>
            <person name="Langley C.H."/>
            <person name="Lapoint R."/>
            <person name="Lazzaro B.P."/>
            <person name="Lee S.J."/>
            <person name="Levesque L."/>
            <person name="Li R."/>
            <person name="Lin C.F."/>
            <person name="Lin M.F."/>
            <person name="Lindblad-Toh K."/>
            <person name="Llopart A."/>
            <person name="Long M."/>
            <person name="Low L."/>
            <person name="Lozovsky E."/>
            <person name="Lu J."/>
            <person name="Luo M."/>
            <person name="Machado C.A."/>
            <person name="Makalowski W."/>
            <person name="Marzo M."/>
            <person name="Matsuda M."/>
            <person name="Matzkin L."/>
            <person name="McAllister B."/>
            <person name="McBride C.S."/>
            <person name="McKernan B."/>
            <person name="McKernan K."/>
            <person name="Mendez-Lago M."/>
            <person name="Minx P."/>
            <person name="Mollenhauer M.U."/>
            <person name="Montooth K."/>
            <person name="Mount S.M."/>
            <person name="Mu X."/>
            <person name="Myers E."/>
            <person name="Negre B."/>
            <person name="Newfeld S."/>
            <person name="Nielsen R."/>
            <person name="Noor M.A."/>
            <person name="O'Grady P."/>
            <person name="Pachter L."/>
            <person name="Papaceit M."/>
            <person name="Parisi M.J."/>
            <person name="Parisi M."/>
            <person name="Parts L."/>
            <person name="Pedersen J.S."/>
            <person name="Pesole G."/>
            <person name="Phillippy A.M."/>
            <person name="Ponting C.P."/>
            <person name="Pop M."/>
            <person name="Porcelli D."/>
            <person name="Powell J.R."/>
            <person name="Prohaska S."/>
            <person name="Pruitt K."/>
            <person name="Puig M."/>
            <person name="Quesneville H."/>
            <person name="Ram K.R."/>
            <person name="Rand D."/>
            <person name="Rasmussen M.D."/>
            <person name="Reed L.K."/>
            <person name="Reenan R."/>
            <person name="Reily A."/>
            <person name="Remington K.A."/>
            <person name="Rieger T.T."/>
            <person name="Ritchie M.G."/>
            <person name="Robin C."/>
            <person name="Rogers Y.H."/>
            <person name="Rohde C."/>
            <person name="Rozas J."/>
            <person name="Rubenfield M.J."/>
            <person name="Ruiz A."/>
            <person name="Russo S."/>
            <person name="Salzberg S.L."/>
            <person name="Sanchez-Gracia A."/>
            <person name="Saranga D.J."/>
            <person name="Sato H."/>
            <person name="Schaeffer S.W."/>
            <person name="Schatz M.C."/>
            <person name="Schlenke T."/>
            <person name="Schwartz R."/>
            <person name="Segarra C."/>
            <person name="Singh R.S."/>
            <person name="Sirot L."/>
            <person name="Sirota M."/>
            <person name="Sisneros N.B."/>
            <person name="Smith C.D."/>
            <person name="Smith T.F."/>
            <person name="Spieth J."/>
            <person name="Stage D.E."/>
            <person name="Stark A."/>
            <person name="Stephan W."/>
            <person name="Strausberg R.L."/>
            <person name="Strempel S."/>
            <person name="Sturgill D."/>
            <person name="Sutton G."/>
            <person name="Sutton G.G."/>
            <person name="Tao W."/>
            <person name="Teichmann S."/>
            <person name="Tobari Y.N."/>
            <person name="Tomimura Y."/>
            <person name="Tsolas J.M."/>
            <person name="Valente V.L."/>
            <person name="Venter E."/>
            <person name="Venter J.C."/>
            <person name="Vicario S."/>
            <person name="Vieira F.G."/>
            <person name="Vilella A.J."/>
            <person name="Villasante A."/>
            <person name="Walenz B."/>
            <person name="Wang J."/>
            <person name="Wasserman M."/>
            <person name="Watts T."/>
            <person name="Wilson D."/>
            <person name="Wilson R.K."/>
            <person name="Wing R.A."/>
            <person name="Wolfner M.F."/>
            <person name="Wong A."/>
            <person name="Wong G.K."/>
            <person name="Wu C.I."/>
            <person name="Wu G."/>
            <person name="Yamamoto D."/>
            <person name="Yang H.P."/>
            <person name="Yang S.P."/>
            <person name="Yorke J.A."/>
            <person name="Yoshida K."/>
            <person name="Zdobnov E."/>
            <person name="Zhang P."/>
            <person name="Zhang Y."/>
            <person name="Zimin A.V."/>
            <person name="Baldwin J."/>
            <person name="Abdouelleil A."/>
            <person name="Abdulkadir J."/>
            <person name="Abebe A."/>
            <person name="Abera B."/>
            <person name="Abreu J."/>
            <person name="Acer S.C."/>
            <person name="Aftuck L."/>
            <person name="Alexander A."/>
            <person name="An P."/>
            <person name="Anderson E."/>
            <person name="Anderson S."/>
            <person name="Arachi H."/>
            <person name="Azer M."/>
            <person name="Bachantsang P."/>
            <person name="Barry A."/>
            <person name="Bayul T."/>
            <person name="Berlin A."/>
            <person name="Bessette D."/>
            <person name="Bloom T."/>
            <person name="Blye J."/>
            <person name="Boguslavskiy L."/>
            <person name="Bonnet C."/>
            <person name="Boukhgalter B."/>
            <person name="Bourzgui I."/>
            <person name="Brown A."/>
            <person name="Cahill P."/>
            <person name="Channer S."/>
            <person name="Cheshatsang Y."/>
            <person name="Chuda L."/>
            <person name="Citroen M."/>
            <person name="Collymore A."/>
            <person name="Cooke P."/>
            <person name="Costello M."/>
            <person name="D'Aco K."/>
            <person name="Daza R."/>
            <person name="De Haan G."/>
            <person name="DeGray S."/>
            <person name="DeMaso C."/>
            <person name="Dhargay N."/>
            <person name="Dooley K."/>
            <person name="Dooley E."/>
            <person name="Doricent M."/>
            <person name="Dorje P."/>
            <person name="Dorjee K."/>
            <person name="Dupes A."/>
            <person name="Elong R."/>
            <person name="Falk J."/>
            <person name="Farina A."/>
            <person name="Faro S."/>
            <person name="Ferguson D."/>
            <person name="Fisher S."/>
            <person name="Foley C.D."/>
            <person name="Franke A."/>
            <person name="Friedrich D."/>
            <person name="Gadbois L."/>
            <person name="Gearin G."/>
            <person name="Gearin C.R."/>
            <person name="Giannoukos G."/>
            <person name="Goode T."/>
            <person name="Graham J."/>
            <person name="Grandbois E."/>
            <person name="Grewal S."/>
            <person name="Gyaltsen K."/>
            <person name="Hafez N."/>
            <person name="Hagos B."/>
            <person name="Hall J."/>
            <person name="Henson C."/>
            <person name="Hollinger A."/>
            <person name="Honan T."/>
            <person name="Huard M.D."/>
            <person name="Hughes L."/>
            <person name="Hurhula B."/>
            <person name="Husby M.E."/>
            <person name="Kamat A."/>
            <person name="Kanga B."/>
            <person name="Kashin S."/>
            <person name="Khazanovich D."/>
            <person name="Kisner P."/>
            <person name="Lance K."/>
            <person name="Lara M."/>
            <person name="Lee W."/>
            <person name="Lennon N."/>
            <person name="Letendre F."/>
            <person name="LeVine R."/>
            <person name="Lipovsky A."/>
            <person name="Liu X."/>
            <person name="Liu J."/>
            <person name="Liu S."/>
            <person name="Lokyitsang T."/>
            <person name="Lokyitsang Y."/>
            <person name="Lubonja R."/>
            <person name="Lui A."/>
            <person name="MacDonald P."/>
            <person name="Magnisalis V."/>
            <person name="Maru K."/>
            <person name="Matthews C."/>
            <person name="McCusker W."/>
            <person name="McDonough S."/>
            <person name="Mehta T."/>
            <person name="Meldrim J."/>
            <person name="Meneus L."/>
            <person name="Mihai O."/>
            <person name="Mihalev A."/>
            <person name="Mihova T."/>
            <person name="Mittelman R."/>
            <person name="Mlenga V."/>
            <person name="Montmayeur A."/>
            <person name="Mulrain L."/>
            <person name="Navidi A."/>
            <person name="Naylor J."/>
            <person name="Negash T."/>
            <person name="Nguyen T."/>
            <person name="Nguyen N."/>
            <person name="Nicol R."/>
            <person name="Norbu C."/>
            <person name="Norbu N."/>
            <person name="Novod N."/>
            <person name="O'Neill B."/>
            <person name="Osman S."/>
            <person name="Markiewicz E."/>
            <person name="Oyono O.L."/>
            <person name="Patti C."/>
            <person name="Phunkhang P."/>
            <person name="Pierre F."/>
            <person name="Priest M."/>
            <person name="Raghuraman S."/>
            <person name="Rege F."/>
            <person name="Reyes R."/>
            <person name="Rise C."/>
            <person name="Rogov P."/>
            <person name="Ross K."/>
            <person name="Ryan E."/>
            <person name="Settipalli S."/>
            <person name="Shea T."/>
            <person name="Sherpa N."/>
            <person name="Shi L."/>
            <person name="Shih D."/>
            <person name="Sparrow T."/>
            <person name="Spaulding J."/>
            <person name="Stalker J."/>
            <person name="Stange-Thomann N."/>
            <person name="Stavropoulos S."/>
            <person name="Stone C."/>
            <person name="Strader C."/>
            <person name="Tesfaye S."/>
            <person name="Thomson T."/>
            <person name="Thoulutsang Y."/>
            <person name="Thoulutsang D."/>
            <person name="Topham K."/>
            <person name="Topping I."/>
            <person name="Tsamla T."/>
            <person name="Vassiliev H."/>
            <person name="Vo A."/>
            <person name="Wangchuk T."/>
            <person name="Wangdi T."/>
            <person name="Weiand M."/>
            <person name="Wilkinson J."/>
            <person name="Wilson A."/>
            <person name="Yadav S."/>
            <person name="Young G."/>
            <person name="Yu Q."/>
            <person name="Zembek L."/>
            <person name="Zhong D."/>
            <person name="Zimmer A."/>
            <person name="Zwirko Z."/>
            <person name="Jaffe D.B."/>
            <person name="Alvarez P."/>
            <person name="Brockman W."/>
            <person name="Butler J."/>
            <person name="Chin C."/>
            <person name="Gnerre S."/>
            <person name="Grabherr M."/>
            <person name="Kleber M."/>
            <person name="Mauceli E."/>
            <person name="MacCallum I."/>
        </authorList>
    </citation>
    <scope>NUCLEOTIDE SEQUENCE [LARGE SCALE GENOMIC DNA]</scope>
    <source>
        <strain evidence="2 3">TSC#14021-0224.01</strain>
    </source>
</reference>
<evidence type="ECO:0000313" key="2">
    <source>
        <dbReference type="EMBL" id="KQS62235.1"/>
    </source>
</evidence>
<keyword evidence="3" id="KW-1185">Reference proteome</keyword>
<evidence type="ECO:0000256" key="1">
    <source>
        <dbReference type="SAM" id="MobiDB-lite"/>
    </source>
</evidence>
<dbReference type="EMBL" id="CH954179">
    <property type="protein sequence ID" value="KQS62235.1"/>
    <property type="molecule type" value="Genomic_DNA"/>
</dbReference>
<feature type="compositionally biased region" description="Low complexity" evidence="1">
    <location>
        <begin position="44"/>
        <end position="163"/>
    </location>
</feature>
<evidence type="ECO:0000313" key="3">
    <source>
        <dbReference type="Proteomes" id="UP000008711"/>
    </source>
</evidence>
<dbReference type="AlphaFoldDB" id="A0A0Q5VVD8"/>
<accession>A0A0Q5VVD8</accession>
<organism evidence="2 3">
    <name type="scientific">Drosophila erecta</name>
    <name type="common">Fruit fly</name>
    <dbReference type="NCBI Taxonomy" id="7220"/>
    <lineage>
        <taxon>Eukaryota</taxon>
        <taxon>Metazoa</taxon>
        <taxon>Ecdysozoa</taxon>
        <taxon>Arthropoda</taxon>
        <taxon>Hexapoda</taxon>
        <taxon>Insecta</taxon>
        <taxon>Pterygota</taxon>
        <taxon>Neoptera</taxon>
        <taxon>Endopterygota</taxon>
        <taxon>Diptera</taxon>
        <taxon>Brachycera</taxon>
        <taxon>Muscomorpha</taxon>
        <taxon>Ephydroidea</taxon>
        <taxon>Drosophilidae</taxon>
        <taxon>Drosophila</taxon>
        <taxon>Sophophora</taxon>
    </lineage>
</organism>
<reference evidence="2 3" key="2">
    <citation type="journal article" date="2008" name="Bioinformatics">
        <title>Assembly reconciliation.</title>
        <authorList>
            <person name="Zimin A.V."/>
            <person name="Smith D.R."/>
            <person name="Sutton G."/>
            <person name="Yorke J.A."/>
        </authorList>
    </citation>
    <scope>NUCLEOTIDE SEQUENCE [LARGE SCALE GENOMIC DNA]</scope>
    <source>
        <strain evidence="2 3">TSC#14021-0224.01</strain>
    </source>
</reference>
<name>A0A0Q5VVD8_DROER</name>
<dbReference type="Proteomes" id="UP000008711">
    <property type="component" value="Unassembled WGS sequence"/>
</dbReference>
<proteinExistence type="predicted"/>
<sequence length="383" mass="43664">MSDINNYNIHRHPNIKPYDYVHCKSIIFNDNFNRNSDVHINRNTTTSTAIPSSSTSDSTTPYTTSSSTASTTTSTAFPASTTTESTSTSTKTEESTTTSTAIPTSSTSDSSITSTASTSDLTTTSTAIPTSTSTESTSTTTTTTASTTTSTAISSSSTSDSTTPIHNNRKYFNIHKNRRKYYNIYRDPNIFHIRLFDYIHCKYIRFNDNLYSDSHVHINRKYFNNHNNNCEYYNINRDPNILNIGLYYFVHHKFIYCFSYNIYGNSNVHINRKYFNSHNNNRKYYNIYCDPNILHIGLYDYVLCVNLHSNSDKLQITSMPQSVTSLCHFYPRLCLKPEEAQFVRLADEYGKPLLLISSFEGRAAYSQKLPALWRAISRTHNNK</sequence>
<feature type="region of interest" description="Disordered" evidence="1">
    <location>
        <begin position="44"/>
        <end position="167"/>
    </location>
</feature>
<protein>
    <submittedName>
        <fullName evidence="2">Uncharacterized protein</fullName>
    </submittedName>
</protein>